<name>A0A2U3L383_9FIRM</name>
<dbReference type="Proteomes" id="UP000238916">
    <property type="component" value="Unassembled WGS sequence"/>
</dbReference>
<gene>
    <name evidence="1" type="ORF">SBF1_3540002</name>
</gene>
<protein>
    <submittedName>
        <fullName evidence="1">Uncharacterized protein</fullName>
    </submittedName>
</protein>
<dbReference type="AlphaFoldDB" id="A0A2U3L383"/>
<dbReference type="InterPro" id="IPR025372">
    <property type="entry name" value="DUF4362"/>
</dbReference>
<dbReference type="Pfam" id="PF14275">
    <property type="entry name" value="DUF4362"/>
    <property type="match status" value="1"/>
</dbReference>
<evidence type="ECO:0000313" key="2">
    <source>
        <dbReference type="Proteomes" id="UP000238916"/>
    </source>
</evidence>
<organism evidence="1 2">
    <name type="scientific">Candidatus Desulfosporosinus infrequens</name>
    <dbReference type="NCBI Taxonomy" id="2043169"/>
    <lineage>
        <taxon>Bacteria</taxon>
        <taxon>Bacillati</taxon>
        <taxon>Bacillota</taxon>
        <taxon>Clostridia</taxon>
        <taxon>Eubacteriales</taxon>
        <taxon>Desulfitobacteriaceae</taxon>
        <taxon>Desulfosporosinus</taxon>
    </lineage>
</organism>
<accession>A0A2U3L383</accession>
<evidence type="ECO:0000313" key="1">
    <source>
        <dbReference type="EMBL" id="SPF46310.1"/>
    </source>
</evidence>
<proteinExistence type="predicted"/>
<dbReference type="EMBL" id="OMOF01000284">
    <property type="protein sequence ID" value="SPF46310.1"/>
    <property type="molecule type" value="Genomic_DNA"/>
</dbReference>
<sequence>MPAAFQNHALKVDVHGQVTNLEKLENFMSAVDHGKASSIKISSYTDEGDPIIQVLDYNGEAITMSTDNSQDKFAGPVKGGVTYNNFTKIIKDDTQSPLSYYLVDSTGNKQFLLTVLKILPSKPMDGIRPDESGYTSKYPKLDISSGSVKIKWARSTENYTSKPDVVIGNSNFGVELNDALELPGDVVKPGSRIDFNAADVPGLDKPSYKVKVVGKNKELTDYPVDNNSIIAPYYTGGYPRALAVHFTPIRWLTSPSFSMGRNMFAVTIFSIMI</sequence>
<reference evidence="2" key="1">
    <citation type="submission" date="2018-02" db="EMBL/GenBank/DDBJ databases">
        <authorList>
            <person name="Hausmann B."/>
        </authorList>
    </citation>
    <scope>NUCLEOTIDE SEQUENCE [LARGE SCALE GENOMIC DNA]</scope>
    <source>
        <strain evidence="2">Peat soil MAG SbF1</strain>
    </source>
</reference>